<evidence type="ECO:0000313" key="3">
    <source>
        <dbReference type="Proteomes" id="UP000308197"/>
    </source>
</evidence>
<protein>
    <submittedName>
        <fullName evidence="2">Uncharacterized protein</fullName>
    </submittedName>
</protein>
<evidence type="ECO:0000313" key="2">
    <source>
        <dbReference type="EMBL" id="TFK90289.1"/>
    </source>
</evidence>
<feature type="compositionally biased region" description="Low complexity" evidence="1">
    <location>
        <begin position="138"/>
        <end position="147"/>
    </location>
</feature>
<keyword evidence="3" id="KW-1185">Reference proteome</keyword>
<evidence type="ECO:0000256" key="1">
    <source>
        <dbReference type="SAM" id="MobiDB-lite"/>
    </source>
</evidence>
<name>A0A5C3PMW8_9APHY</name>
<sequence>MTAVQRPHARLTSALRQCARHTINPPLISRSRLPWGADACSSPPLRLGGLLVYDIGGSALRATHSHDGPPLRSGARPACPASEHEGADLLAGGQSRRAFLSAPIAVHCVHAAPLVPICERSAVRDAISPARLRRMCDSSPTSGCGRSRSGGGVPPPATELPEYGLGAAITISV</sequence>
<reference evidence="2 3" key="1">
    <citation type="journal article" date="2019" name="Nat. Ecol. Evol.">
        <title>Megaphylogeny resolves global patterns of mushroom evolution.</title>
        <authorList>
            <person name="Varga T."/>
            <person name="Krizsan K."/>
            <person name="Foldi C."/>
            <person name="Dima B."/>
            <person name="Sanchez-Garcia M."/>
            <person name="Sanchez-Ramirez S."/>
            <person name="Szollosi G.J."/>
            <person name="Szarkandi J.G."/>
            <person name="Papp V."/>
            <person name="Albert L."/>
            <person name="Andreopoulos W."/>
            <person name="Angelini C."/>
            <person name="Antonin V."/>
            <person name="Barry K.W."/>
            <person name="Bougher N.L."/>
            <person name="Buchanan P."/>
            <person name="Buyck B."/>
            <person name="Bense V."/>
            <person name="Catcheside P."/>
            <person name="Chovatia M."/>
            <person name="Cooper J."/>
            <person name="Damon W."/>
            <person name="Desjardin D."/>
            <person name="Finy P."/>
            <person name="Geml J."/>
            <person name="Haridas S."/>
            <person name="Hughes K."/>
            <person name="Justo A."/>
            <person name="Karasinski D."/>
            <person name="Kautmanova I."/>
            <person name="Kiss B."/>
            <person name="Kocsube S."/>
            <person name="Kotiranta H."/>
            <person name="LaButti K.M."/>
            <person name="Lechner B.E."/>
            <person name="Liimatainen K."/>
            <person name="Lipzen A."/>
            <person name="Lukacs Z."/>
            <person name="Mihaltcheva S."/>
            <person name="Morgado L.N."/>
            <person name="Niskanen T."/>
            <person name="Noordeloos M.E."/>
            <person name="Ohm R.A."/>
            <person name="Ortiz-Santana B."/>
            <person name="Ovrebo C."/>
            <person name="Racz N."/>
            <person name="Riley R."/>
            <person name="Savchenko A."/>
            <person name="Shiryaev A."/>
            <person name="Soop K."/>
            <person name="Spirin V."/>
            <person name="Szebenyi C."/>
            <person name="Tomsovsky M."/>
            <person name="Tulloss R.E."/>
            <person name="Uehling J."/>
            <person name="Grigoriev I.V."/>
            <person name="Vagvolgyi C."/>
            <person name="Papp T."/>
            <person name="Martin F.M."/>
            <person name="Miettinen O."/>
            <person name="Hibbett D.S."/>
            <person name="Nagy L.G."/>
        </authorList>
    </citation>
    <scope>NUCLEOTIDE SEQUENCE [LARGE SCALE GENOMIC DNA]</scope>
    <source>
        <strain evidence="2 3">HHB13444</strain>
    </source>
</reference>
<feature type="region of interest" description="Disordered" evidence="1">
    <location>
        <begin position="136"/>
        <end position="159"/>
    </location>
</feature>
<dbReference type="EMBL" id="ML211050">
    <property type="protein sequence ID" value="TFK90289.1"/>
    <property type="molecule type" value="Genomic_DNA"/>
</dbReference>
<proteinExistence type="predicted"/>
<dbReference type="Proteomes" id="UP000308197">
    <property type="component" value="Unassembled WGS sequence"/>
</dbReference>
<organism evidence="2 3">
    <name type="scientific">Polyporus arcularius HHB13444</name>
    <dbReference type="NCBI Taxonomy" id="1314778"/>
    <lineage>
        <taxon>Eukaryota</taxon>
        <taxon>Fungi</taxon>
        <taxon>Dikarya</taxon>
        <taxon>Basidiomycota</taxon>
        <taxon>Agaricomycotina</taxon>
        <taxon>Agaricomycetes</taxon>
        <taxon>Polyporales</taxon>
        <taxon>Polyporaceae</taxon>
        <taxon>Polyporus</taxon>
    </lineage>
</organism>
<dbReference type="InParanoid" id="A0A5C3PMW8"/>
<accession>A0A5C3PMW8</accession>
<feature type="region of interest" description="Disordered" evidence="1">
    <location>
        <begin position="63"/>
        <end position="85"/>
    </location>
</feature>
<gene>
    <name evidence="2" type="ORF">K466DRAFT_393138</name>
</gene>
<dbReference type="AlphaFoldDB" id="A0A5C3PMW8"/>